<comment type="caution">
    <text evidence="2">The sequence shown here is derived from an EMBL/GenBank/DDBJ whole genome shotgun (WGS) entry which is preliminary data.</text>
</comment>
<proteinExistence type="predicted"/>
<keyword evidence="3" id="KW-1185">Reference proteome</keyword>
<accession>A0A9Q1KTM7</accession>
<evidence type="ECO:0000256" key="1">
    <source>
        <dbReference type="SAM" id="MobiDB-lite"/>
    </source>
</evidence>
<dbReference type="AlphaFoldDB" id="A0A9Q1KTM7"/>
<dbReference type="InterPro" id="IPR029005">
    <property type="entry name" value="LIM-bd/SEUSS"/>
</dbReference>
<feature type="compositionally biased region" description="Low complexity" evidence="1">
    <location>
        <begin position="729"/>
        <end position="755"/>
    </location>
</feature>
<dbReference type="Proteomes" id="UP001153076">
    <property type="component" value="Unassembled WGS sequence"/>
</dbReference>
<dbReference type="EMBL" id="JAKOGI010000028">
    <property type="protein sequence ID" value="KAJ8448683.1"/>
    <property type="molecule type" value="Genomic_DNA"/>
</dbReference>
<evidence type="ECO:0000313" key="3">
    <source>
        <dbReference type="Proteomes" id="UP001153076"/>
    </source>
</evidence>
<evidence type="ECO:0008006" key="4">
    <source>
        <dbReference type="Google" id="ProtNLM"/>
    </source>
</evidence>
<sequence>MCLGRGLGTIRHKRLVGMVATKQRRNLSTGTDTPRVAAIAGISSSMADGSTVGDSEGKTGLALESYLDSNHQGTVPVMGPSRVAGGLSQSSASSGIFFQGDAQSQNVINSHLGSPFGNSANSISGTGRSNLGPVSGDVNQTVLNSVANSGPSVGASSLVTDANSAFSGGPQLQRSASTNTESYLRLPASPMSFSSNNISASGSSVIDGPPTVQQVSHHDASVQQAIQSQQHLQQGGSSINSLPASQTSQLPLAMGPRITNSFVQDPANLSQLQKKPRLDIKQEDILQQQVLQQLLQRQDGLQLQGHSPQLQAIIQQQRMRQQQQILQAMPQMQRVHLQQQQQQQQQQLRQHLQQQSLQQMAAMKNPYETGGVCARRLMQYLYHQRQRPPENTIAYWRKFVAEYYAPRAKKRWCLSLYDNVGHHALGVFPQASMDAWHCDICGSKSGRGFEATYEVLPRLNEIKFGSGVIDELLFVDWPRERRFPSGIMILEYAKAIQESVYEQLRVVHEGQLRIIFTQELKILSWEFCARRHEELLPRRLVAPQVNQLLHVAQKCQSTHADGGSDGVSAQDLQTNSNMVVTASRQLAKSLELQSLNDLGFSKRYVRCLQIAEVVNSMKDLIDFCRDTKVGPIEGLKNYPRHASTSKLQNQRMQEMEQQFANIQGLPTDRNTINKLMAMQQPGINSPNMSGNNPNMITNTRGALSGPAAAAMALTNYQNIMMRQNSMNSNMNSLQHDQASSSLNNSANPSPSSSLQPGGGFSNPQMATRSLSSNSLNHQNQPNNQQQQMIQQLLQGMSGNNVAGQQKPTFSGQNMNPTPNTTTSGLGYGHGAPSTPTASSNVPGGGGGPALSKSSSFKAAAASNSDSSAAGGGTGNSGFNNNNPKAADLPQNLCLTDDMVPDLPHDFAESGFFSSDLDDNMGYGWKA</sequence>
<name>A0A9Q1KTM7_9CARY</name>
<feature type="compositionally biased region" description="Low complexity" evidence="1">
    <location>
        <begin position="876"/>
        <end position="886"/>
    </location>
</feature>
<gene>
    <name evidence="2" type="ORF">Cgig2_010570</name>
</gene>
<dbReference type="Pfam" id="PF01803">
    <property type="entry name" value="LIM_bind"/>
    <property type="match status" value="1"/>
</dbReference>
<dbReference type="PANTHER" id="PTHR10378">
    <property type="entry name" value="LIM DOMAIN-BINDING PROTEIN"/>
    <property type="match status" value="1"/>
</dbReference>
<organism evidence="2 3">
    <name type="scientific">Carnegiea gigantea</name>
    <dbReference type="NCBI Taxonomy" id="171969"/>
    <lineage>
        <taxon>Eukaryota</taxon>
        <taxon>Viridiplantae</taxon>
        <taxon>Streptophyta</taxon>
        <taxon>Embryophyta</taxon>
        <taxon>Tracheophyta</taxon>
        <taxon>Spermatophyta</taxon>
        <taxon>Magnoliopsida</taxon>
        <taxon>eudicotyledons</taxon>
        <taxon>Gunneridae</taxon>
        <taxon>Pentapetalae</taxon>
        <taxon>Caryophyllales</taxon>
        <taxon>Cactineae</taxon>
        <taxon>Cactaceae</taxon>
        <taxon>Cactoideae</taxon>
        <taxon>Echinocereeae</taxon>
        <taxon>Carnegiea</taxon>
    </lineage>
</organism>
<protein>
    <recommendedName>
        <fullName evidence="4">Transcriptional regulator SLK2</fullName>
    </recommendedName>
</protein>
<evidence type="ECO:0000313" key="2">
    <source>
        <dbReference type="EMBL" id="KAJ8448683.1"/>
    </source>
</evidence>
<feature type="compositionally biased region" description="Polar residues" evidence="1">
    <location>
        <begin position="796"/>
        <end position="824"/>
    </location>
</feature>
<feature type="region of interest" description="Disordered" evidence="1">
    <location>
        <begin position="729"/>
        <end position="889"/>
    </location>
</feature>
<dbReference type="OrthoDB" id="774557at2759"/>
<feature type="compositionally biased region" description="Low complexity" evidence="1">
    <location>
        <begin position="769"/>
        <end position="794"/>
    </location>
</feature>
<feature type="compositionally biased region" description="Low complexity" evidence="1">
    <location>
        <begin position="849"/>
        <end position="868"/>
    </location>
</feature>
<reference evidence="2" key="1">
    <citation type="submission" date="2022-04" db="EMBL/GenBank/DDBJ databases">
        <title>Carnegiea gigantea Genome sequencing and assembly v2.</title>
        <authorList>
            <person name="Copetti D."/>
            <person name="Sanderson M.J."/>
            <person name="Burquez A."/>
            <person name="Wojciechowski M.F."/>
        </authorList>
    </citation>
    <scope>NUCLEOTIDE SEQUENCE</scope>
    <source>
        <strain evidence="2">SGP5-SGP5p</strain>
        <tissue evidence="2">Aerial part</tissue>
    </source>
</reference>